<dbReference type="PANTHER" id="PTHR11908:SF132">
    <property type="entry name" value="ALDEHYDE OXIDASE 1-RELATED"/>
    <property type="match status" value="1"/>
</dbReference>
<dbReference type="InterPro" id="IPR046867">
    <property type="entry name" value="AldOxase/xan_DH_MoCoBD2"/>
</dbReference>
<dbReference type="AlphaFoldDB" id="A0A0A0JXY4"/>
<sequence length="784" mass="83053">MTSTDAEASSRVGPYVGRPVARREDERLMSGRGRYLADLAAGALSVVFVRSAVPHALINTIDTSAAVGMPGVVGVYTGADLGLVNDHIAELHVPHPAFVDATAFRMAEQRLAIMPTDRVHYVGQPLVALIAVDRYTAEDAMEAVDITYSPLAPCLDADAALREDATPIHRHLRDNEAASIHIEFGGLTPDVTADLTVEGTYRIGRHGAVPLEGRGVLARVDARRVSVWTSTQIPHMVRRGICEATGWATEEVRVAVPDVGGGFGTKANVYAEEIVIAALARRTGRDLVWVEDRQEHLVSAAQGRDQTHRTRLAVDGEGQIVHWADDFTVDIGAGGLWVAGVVANTAIHALGPYRVPRARITGRAAFTNKTITAQYRGAGRPEACFALERSLDDAARRLGLSGAEIRRRNLLTAEDLPYPRPLPYRDGVDVVFDGGDYAGCLEAALELLPVEEIEALQDDHPDLQVGHGVGCYLEATGRGPYETGRVRLMSTGQFEVSSGAASAGQAHETAFAQVAADALRVDLARVRVRQADTDLVEHGIGTFASRSAVLAGSAIRKAADEVRTLATARAAELLGAPVHAVELNDGIFRSHIGEPGSGGVGWDDVARAAAPGGAHEELGPLDVTEVFRPQTVTWTMGAHAAVVGVHRRTGAVRVLAYAVAHEGGVEINPQVVEGQVIGGVAQGIGGTLMEEFRYSPQGQPQSTTFADYLLPSTCDVPEVRVRHLGVDTPGNPLGVRGAGESGTIAVAAAVAAAVEHALGDRVQVTETPISPALLRTALRQEQRA</sequence>
<evidence type="ECO:0000313" key="4">
    <source>
        <dbReference type="EMBL" id="KGN41569.1"/>
    </source>
</evidence>
<organism evidence="4 5">
    <name type="scientific">Knoellia aerolata DSM 18566</name>
    <dbReference type="NCBI Taxonomy" id="1385519"/>
    <lineage>
        <taxon>Bacteria</taxon>
        <taxon>Bacillati</taxon>
        <taxon>Actinomycetota</taxon>
        <taxon>Actinomycetes</taxon>
        <taxon>Micrococcales</taxon>
        <taxon>Intrasporangiaceae</taxon>
        <taxon>Knoellia</taxon>
    </lineage>
</organism>
<proteinExistence type="predicted"/>
<gene>
    <name evidence="4" type="ORF">N801_18260</name>
</gene>
<dbReference type="Pfam" id="PF20256">
    <property type="entry name" value="MoCoBD_2"/>
    <property type="match status" value="1"/>
</dbReference>
<dbReference type="SUPFAM" id="SSF56003">
    <property type="entry name" value="Molybdenum cofactor-binding domain"/>
    <property type="match status" value="1"/>
</dbReference>
<keyword evidence="2" id="KW-0560">Oxidoreductase</keyword>
<name>A0A0A0JXY4_9MICO</name>
<dbReference type="Proteomes" id="UP000030013">
    <property type="component" value="Unassembled WGS sequence"/>
</dbReference>
<dbReference type="EMBL" id="AVPL01000015">
    <property type="protein sequence ID" value="KGN41569.1"/>
    <property type="molecule type" value="Genomic_DNA"/>
</dbReference>
<dbReference type="GO" id="GO:0005506">
    <property type="term" value="F:iron ion binding"/>
    <property type="evidence" value="ECO:0007669"/>
    <property type="project" value="InterPro"/>
</dbReference>
<accession>A0A0A0JXY4</accession>
<dbReference type="eggNOG" id="COG1529">
    <property type="taxonomic scope" value="Bacteria"/>
</dbReference>
<dbReference type="InterPro" id="IPR008274">
    <property type="entry name" value="AldOxase/xan_DH_MoCoBD1"/>
</dbReference>
<dbReference type="SUPFAM" id="SSF54665">
    <property type="entry name" value="CO dehydrogenase molybdoprotein N-domain-like"/>
    <property type="match status" value="1"/>
</dbReference>
<dbReference type="PANTHER" id="PTHR11908">
    <property type="entry name" value="XANTHINE DEHYDROGENASE"/>
    <property type="match status" value="1"/>
</dbReference>
<feature type="domain" description="Aldehyde oxidase/xanthine dehydrogenase a/b hammerhead" evidence="3">
    <location>
        <begin position="30"/>
        <end position="152"/>
    </location>
</feature>
<dbReference type="InterPro" id="IPR036856">
    <property type="entry name" value="Ald_Oxase/Xan_DH_a/b_sf"/>
</dbReference>
<evidence type="ECO:0000259" key="3">
    <source>
        <dbReference type="SMART" id="SM01008"/>
    </source>
</evidence>
<dbReference type="Pfam" id="PF01315">
    <property type="entry name" value="Ald_Xan_dh_C"/>
    <property type="match status" value="1"/>
</dbReference>
<dbReference type="InterPro" id="IPR016208">
    <property type="entry name" value="Ald_Oxase/xanthine_DH-like"/>
</dbReference>
<evidence type="ECO:0000313" key="5">
    <source>
        <dbReference type="Proteomes" id="UP000030013"/>
    </source>
</evidence>
<dbReference type="GO" id="GO:0016491">
    <property type="term" value="F:oxidoreductase activity"/>
    <property type="evidence" value="ECO:0007669"/>
    <property type="project" value="UniProtKB-KW"/>
</dbReference>
<keyword evidence="5" id="KW-1185">Reference proteome</keyword>
<dbReference type="InterPro" id="IPR000674">
    <property type="entry name" value="Ald_Oxase/Xan_DH_a/b"/>
</dbReference>
<dbReference type="Gene3D" id="3.30.365.10">
    <property type="entry name" value="Aldehyde oxidase/xanthine dehydrogenase, molybdopterin binding domain"/>
    <property type="match status" value="4"/>
</dbReference>
<reference evidence="4 5" key="1">
    <citation type="submission" date="2013-08" db="EMBL/GenBank/DDBJ databases">
        <title>The genome sequence of Knoellia aerolata.</title>
        <authorList>
            <person name="Zhu W."/>
            <person name="Wang G."/>
        </authorList>
    </citation>
    <scope>NUCLEOTIDE SEQUENCE [LARGE SCALE GENOMIC DNA]</scope>
    <source>
        <strain evidence="4 5">DSM 18566</strain>
    </source>
</reference>
<keyword evidence="1" id="KW-0500">Molybdenum</keyword>
<evidence type="ECO:0000256" key="1">
    <source>
        <dbReference type="ARBA" id="ARBA00022505"/>
    </source>
</evidence>
<evidence type="ECO:0000256" key="2">
    <source>
        <dbReference type="ARBA" id="ARBA00023002"/>
    </source>
</evidence>
<protein>
    <submittedName>
        <fullName evidence="4">Xanthine dehydrogenase</fullName>
    </submittedName>
</protein>
<dbReference type="Pfam" id="PF02738">
    <property type="entry name" value="MoCoBD_1"/>
    <property type="match status" value="1"/>
</dbReference>
<comment type="caution">
    <text evidence="4">The sequence shown here is derived from an EMBL/GenBank/DDBJ whole genome shotgun (WGS) entry which is preliminary data.</text>
</comment>
<dbReference type="InterPro" id="IPR037165">
    <property type="entry name" value="AldOxase/xan_DH_Mopterin-bd_sf"/>
</dbReference>
<dbReference type="SMART" id="SM01008">
    <property type="entry name" value="Ald_Xan_dh_C"/>
    <property type="match status" value="1"/>
</dbReference>
<dbReference type="Gene3D" id="3.90.1170.50">
    <property type="entry name" value="Aldehyde oxidase/xanthine dehydrogenase, a/b hammerhead"/>
    <property type="match status" value="1"/>
</dbReference>
<dbReference type="STRING" id="1385519.N801_18260"/>